<dbReference type="OMA" id="HMANVEG"/>
<evidence type="ECO:0000256" key="2">
    <source>
        <dbReference type="ARBA" id="ARBA00022448"/>
    </source>
</evidence>
<dbReference type="AlphaFoldDB" id="A5DKI8"/>
<sequence length="283" mass="32559">MEMGYDCPQRQTTADYLTSLTNPEERVVFSGYEDKVPRTSVEFEEYWKKSPQYAALIKEIDEHMANVEGNNHKESYHNSHVARQSNHLSPRSPYTVSFFMQTRYIMQRNIMRFKGDPSIPIFSVFGQLVMGLILSSVFYNLNQTTSSFYYRGAAMFFAVLFNAFASLLEIMSLFEARPIVEKHKQYALYRPAADALASIITELPVKLTMSMSFNFVFYFMVNFRRNPGRFFFYWLMCGVCTLVMSHMFRSLGAVSTSLAGAMTPATVILLAMVIYTGFCHSYP</sequence>
<keyword evidence="2" id="KW-0813">Transport</keyword>
<feature type="transmembrane region" description="Helical" evidence="6">
    <location>
        <begin position="231"/>
        <end position="251"/>
    </location>
</feature>
<comment type="subcellular location">
    <subcellularLocation>
        <location evidence="1">Membrane</location>
        <topology evidence="1">Multi-pass membrane protein</topology>
    </subcellularLocation>
</comment>
<feature type="transmembrane region" description="Helical" evidence="6">
    <location>
        <begin position="153"/>
        <end position="174"/>
    </location>
</feature>
<dbReference type="GO" id="GO:0140359">
    <property type="term" value="F:ABC-type transporter activity"/>
    <property type="evidence" value="ECO:0007669"/>
    <property type="project" value="InterPro"/>
</dbReference>
<dbReference type="HOGENOM" id="CLU_792244_0_0_1"/>
<dbReference type="KEGG" id="pgu:PGUG_03789"/>
<protein>
    <recommendedName>
        <fullName evidence="7">ABC-2 type transporter transmembrane domain-containing protein</fullName>
    </recommendedName>
</protein>
<dbReference type="Pfam" id="PF01061">
    <property type="entry name" value="ABC2_membrane"/>
    <property type="match status" value="1"/>
</dbReference>
<dbReference type="OrthoDB" id="4093211at2759"/>
<evidence type="ECO:0000256" key="5">
    <source>
        <dbReference type="ARBA" id="ARBA00023136"/>
    </source>
</evidence>
<dbReference type="GO" id="GO:0016020">
    <property type="term" value="C:membrane"/>
    <property type="evidence" value="ECO:0007669"/>
    <property type="project" value="UniProtKB-SubCell"/>
</dbReference>
<feature type="transmembrane region" description="Helical" evidence="6">
    <location>
        <begin position="258"/>
        <end position="278"/>
    </location>
</feature>
<keyword evidence="3 6" id="KW-0812">Transmembrane</keyword>
<evidence type="ECO:0000313" key="8">
    <source>
        <dbReference type="EMBL" id="EDK39691.2"/>
    </source>
</evidence>
<organism evidence="8 9">
    <name type="scientific">Meyerozyma guilliermondii (strain ATCC 6260 / CBS 566 / DSM 6381 / JCM 1539 / NBRC 10279 / NRRL Y-324)</name>
    <name type="common">Yeast</name>
    <name type="synonym">Candida guilliermondii</name>
    <dbReference type="NCBI Taxonomy" id="294746"/>
    <lineage>
        <taxon>Eukaryota</taxon>
        <taxon>Fungi</taxon>
        <taxon>Dikarya</taxon>
        <taxon>Ascomycota</taxon>
        <taxon>Saccharomycotina</taxon>
        <taxon>Pichiomycetes</taxon>
        <taxon>Debaryomycetaceae</taxon>
        <taxon>Meyerozyma</taxon>
    </lineage>
</organism>
<dbReference type="Proteomes" id="UP000001997">
    <property type="component" value="Unassembled WGS sequence"/>
</dbReference>
<evidence type="ECO:0000313" key="9">
    <source>
        <dbReference type="Proteomes" id="UP000001997"/>
    </source>
</evidence>
<accession>A5DKI8</accession>
<dbReference type="EMBL" id="CH408158">
    <property type="protein sequence ID" value="EDK39691.2"/>
    <property type="molecule type" value="Genomic_DNA"/>
</dbReference>
<evidence type="ECO:0000256" key="4">
    <source>
        <dbReference type="ARBA" id="ARBA00022989"/>
    </source>
</evidence>
<keyword evidence="4 6" id="KW-1133">Transmembrane helix</keyword>
<feature type="transmembrane region" description="Helical" evidence="6">
    <location>
        <begin position="195"/>
        <end position="219"/>
    </location>
</feature>
<evidence type="ECO:0000256" key="6">
    <source>
        <dbReference type="SAM" id="Phobius"/>
    </source>
</evidence>
<feature type="domain" description="ABC-2 type transporter transmembrane" evidence="7">
    <location>
        <begin position="101"/>
        <end position="279"/>
    </location>
</feature>
<dbReference type="InterPro" id="IPR013525">
    <property type="entry name" value="ABC2_TM"/>
</dbReference>
<evidence type="ECO:0000259" key="7">
    <source>
        <dbReference type="Pfam" id="PF01061"/>
    </source>
</evidence>
<dbReference type="GeneID" id="5125804"/>
<dbReference type="InParanoid" id="A5DKI8"/>
<dbReference type="eggNOG" id="KOG0065">
    <property type="taxonomic scope" value="Eukaryota"/>
</dbReference>
<keyword evidence="5 6" id="KW-0472">Membrane</keyword>
<reference evidence="8 9" key="1">
    <citation type="journal article" date="2009" name="Nature">
        <title>Evolution of pathogenicity and sexual reproduction in eight Candida genomes.</title>
        <authorList>
            <person name="Butler G."/>
            <person name="Rasmussen M.D."/>
            <person name="Lin M.F."/>
            <person name="Santos M.A."/>
            <person name="Sakthikumar S."/>
            <person name="Munro C.A."/>
            <person name="Rheinbay E."/>
            <person name="Grabherr M."/>
            <person name="Forche A."/>
            <person name="Reedy J.L."/>
            <person name="Agrafioti I."/>
            <person name="Arnaud M.B."/>
            <person name="Bates S."/>
            <person name="Brown A.J."/>
            <person name="Brunke S."/>
            <person name="Costanzo M.C."/>
            <person name="Fitzpatrick D.A."/>
            <person name="de Groot P.W."/>
            <person name="Harris D."/>
            <person name="Hoyer L.L."/>
            <person name="Hube B."/>
            <person name="Klis F.M."/>
            <person name="Kodira C."/>
            <person name="Lennard N."/>
            <person name="Logue M.E."/>
            <person name="Martin R."/>
            <person name="Neiman A.M."/>
            <person name="Nikolaou E."/>
            <person name="Quail M.A."/>
            <person name="Quinn J."/>
            <person name="Santos M.C."/>
            <person name="Schmitzberger F.F."/>
            <person name="Sherlock G."/>
            <person name="Shah P."/>
            <person name="Silverstein K.A."/>
            <person name="Skrzypek M.S."/>
            <person name="Soll D."/>
            <person name="Staggs R."/>
            <person name="Stansfield I."/>
            <person name="Stumpf M.P."/>
            <person name="Sudbery P.E."/>
            <person name="Srikantha T."/>
            <person name="Zeng Q."/>
            <person name="Berman J."/>
            <person name="Berriman M."/>
            <person name="Heitman J."/>
            <person name="Gow N.A."/>
            <person name="Lorenz M.C."/>
            <person name="Birren B.W."/>
            <person name="Kellis M."/>
            <person name="Cuomo C.A."/>
        </authorList>
    </citation>
    <scope>NUCLEOTIDE SEQUENCE [LARGE SCALE GENOMIC DNA]</scope>
    <source>
        <strain evidence="9">ATCC 6260 / CBS 566 / DSM 6381 / JCM 1539 / NBRC 10279 / NRRL Y-324</strain>
    </source>
</reference>
<evidence type="ECO:0000256" key="3">
    <source>
        <dbReference type="ARBA" id="ARBA00022692"/>
    </source>
</evidence>
<feature type="transmembrane region" description="Helical" evidence="6">
    <location>
        <begin position="119"/>
        <end position="141"/>
    </location>
</feature>
<proteinExistence type="predicted"/>
<name>A5DKI8_PICGU</name>
<dbReference type="RefSeq" id="XP_001484408.2">
    <property type="nucleotide sequence ID" value="XM_001484358.1"/>
</dbReference>
<gene>
    <name evidence="8" type="ORF">PGUG_03789</name>
</gene>
<dbReference type="VEuPathDB" id="FungiDB:PGUG_03789"/>
<evidence type="ECO:0000256" key="1">
    <source>
        <dbReference type="ARBA" id="ARBA00004141"/>
    </source>
</evidence>
<dbReference type="PANTHER" id="PTHR19241">
    <property type="entry name" value="ATP-BINDING CASSETTE TRANSPORTER"/>
    <property type="match status" value="1"/>
</dbReference>
<keyword evidence="9" id="KW-1185">Reference proteome</keyword>
<dbReference type="STRING" id="294746.A5DKI8"/>